<reference evidence="3" key="1">
    <citation type="journal article" date="2019" name="Int. J. Syst. Evol. Microbiol.">
        <title>The Global Catalogue of Microorganisms (GCM) 10K type strain sequencing project: providing services to taxonomists for standard genome sequencing and annotation.</title>
        <authorList>
            <consortium name="The Broad Institute Genomics Platform"/>
            <consortium name="The Broad Institute Genome Sequencing Center for Infectious Disease"/>
            <person name="Wu L."/>
            <person name="Ma J."/>
        </authorList>
    </citation>
    <scope>NUCLEOTIDE SEQUENCE [LARGE SCALE GENOMIC DNA]</scope>
    <source>
        <strain evidence="3">JCM 3367</strain>
    </source>
</reference>
<feature type="domain" description="DUF1023" evidence="1">
    <location>
        <begin position="279"/>
        <end position="365"/>
    </location>
</feature>
<name>A0ABP6A9H1_9ACTN</name>
<dbReference type="Gene3D" id="3.40.50.1820">
    <property type="entry name" value="alpha/beta hydrolase"/>
    <property type="match status" value="1"/>
</dbReference>
<dbReference type="Pfam" id="PF06259">
    <property type="entry name" value="Abhydrolase_8"/>
    <property type="match status" value="1"/>
</dbReference>
<organism evidence="2 3">
    <name type="scientific">Pilimelia columellifera subsp. columellifera</name>
    <dbReference type="NCBI Taxonomy" id="706583"/>
    <lineage>
        <taxon>Bacteria</taxon>
        <taxon>Bacillati</taxon>
        <taxon>Actinomycetota</taxon>
        <taxon>Actinomycetes</taxon>
        <taxon>Micromonosporales</taxon>
        <taxon>Micromonosporaceae</taxon>
        <taxon>Pilimelia</taxon>
    </lineage>
</organism>
<sequence>MTGPELHVSGGVGGTSARYEDLATLGRHSDDVARQLATVSAECHGILLDPDLLASALLDPGGVARIQALLLAALDGPGGLSALAAGFGRRSAALRASAASYRGADEASRSALTCLRWAAGHAAGATVVAGLPVLAGVAGPALAYEALGGDIDYERLIVEHPGVVDAVVGAGPGLLSSVPGLATGDVPGAAALLAQFYPDGRPEVTDLGVADPTAPGAGVLARAPAGFGDLLGGLDHRNARADADAPDQIDVRVVGGRAGDTAYIVDIPGTKVWNAPGAHSPALHDLGTNLHALAGESTTRQHAVAEALRRAGAGPDDPVMLVGHSQGGLVAAQAARDSGAGGFAFNVTHVVAVGAPIGHVVAPSHVQVLSLENRHDIVPRLDAAENRDRPNVTTVSFDSQLGSIGANHSTSRSYLPAAVALDASPTPSVRAFRDSAVAFMPTEDAGTTTRTHVYALTRQP</sequence>
<protein>
    <recommendedName>
        <fullName evidence="1">DUF1023 domain-containing protein</fullName>
    </recommendedName>
</protein>
<dbReference type="InterPro" id="IPR029058">
    <property type="entry name" value="AB_hydrolase_fold"/>
</dbReference>
<evidence type="ECO:0000259" key="1">
    <source>
        <dbReference type="Pfam" id="PF06259"/>
    </source>
</evidence>
<gene>
    <name evidence="2" type="ORF">GCM10010201_02020</name>
</gene>
<evidence type="ECO:0000313" key="2">
    <source>
        <dbReference type="EMBL" id="GAA2510818.1"/>
    </source>
</evidence>
<comment type="caution">
    <text evidence="2">The sequence shown here is derived from an EMBL/GenBank/DDBJ whole genome shotgun (WGS) entry which is preliminary data.</text>
</comment>
<dbReference type="Proteomes" id="UP001499978">
    <property type="component" value="Unassembled WGS sequence"/>
</dbReference>
<keyword evidence="3" id="KW-1185">Reference proteome</keyword>
<dbReference type="EMBL" id="BAAARY010000001">
    <property type="protein sequence ID" value="GAA2510818.1"/>
    <property type="molecule type" value="Genomic_DNA"/>
</dbReference>
<proteinExistence type="predicted"/>
<accession>A0ABP6A9H1</accession>
<dbReference type="InterPro" id="IPR010427">
    <property type="entry name" value="DUF1023"/>
</dbReference>
<dbReference type="RefSeq" id="WP_344166809.1">
    <property type="nucleotide sequence ID" value="NZ_BAAARY010000001.1"/>
</dbReference>
<dbReference type="SUPFAM" id="SSF53474">
    <property type="entry name" value="alpha/beta-Hydrolases"/>
    <property type="match status" value="1"/>
</dbReference>
<evidence type="ECO:0000313" key="3">
    <source>
        <dbReference type="Proteomes" id="UP001499978"/>
    </source>
</evidence>